<organism evidence="1 2">
    <name type="scientific">Actinomadura verrucosospora</name>
    <dbReference type="NCBI Taxonomy" id="46165"/>
    <lineage>
        <taxon>Bacteria</taxon>
        <taxon>Bacillati</taxon>
        <taxon>Actinomycetota</taxon>
        <taxon>Actinomycetes</taxon>
        <taxon>Streptosporangiales</taxon>
        <taxon>Thermomonosporaceae</taxon>
        <taxon>Actinomadura</taxon>
    </lineage>
</organism>
<dbReference type="RefSeq" id="WP_173100581.1">
    <property type="nucleotide sequence ID" value="NZ_CP053892.1"/>
</dbReference>
<proteinExistence type="predicted"/>
<keyword evidence="2" id="KW-1185">Reference proteome</keyword>
<dbReference type="AlphaFoldDB" id="A0A7D3VYY2"/>
<gene>
    <name evidence="1" type="ORF">ACTIVE_8930</name>
</gene>
<protein>
    <submittedName>
        <fullName evidence="1">Uncharacterized protein</fullName>
    </submittedName>
</protein>
<evidence type="ECO:0000313" key="1">
    <source>
        <dbReference type="EMBL" id="QKG27275.1"/>
    </source>
</evidence>
<evidence type="ECO:0000313" key="2">
    <source>
        <dbReference type="Proteomes" id="UP000501240"/>
    </source>
</evidence>
<reference evidence="1 2" key="1">
    <citation type="submission" date="2020-05" db="EMBL/GenBank/DDBJ databases">
        <title>Actinomadura verrucosospora NRRL-B18236 (PFL_A860) Genome sequencing and assembly.</title>
        <authorList>
            <person name="Samborskyy M."/>
        </authorList>
    </citation>
    <scope>NUCLEOTIDE SEQUENCE [LARGE SCALE GENOMIC DNA]</scope>
    <source>
        <strain evidence="1 2">NRRL:B18236</strain>
    </source>
</reference>
<name>A0A7D3VYY2_ACTVE</name>
<accession>A0A7D3VYY2</accession>
<dbReference type="EMBL" id="CP053892">
    <property type="protein sequence ID" value="QKG27275.1"/>
    <property type="molecule type" value="Genomic_DNA"/>
</dbReference>
<sequence>MNALLVGPRDAGPSTADLDIGFFDSDEEVAAHGPQACAPTCNSGLTFVCDGDSAHTCSSGRTFICDG</sequence>
<dbReference type="Proteomes" id="UP000501240">
    <property type="component" value="Chromosome"/>
</dbReference>